<reference evidence="3 4" key="1">
    <citation type="submission" date="2019-02" db="EMBL/GenBank/DDBJ databases">
        <title>Deep-cultivation of Planctomycetes and their phenomic and genomic characterization uncovers novel biology.</title>
        <authorList>
            <person name="Wiegand S."/>
            <person name="Jogler M."/>
            <person name="Boedeker C."/>
            <person name="Pinto D."/>
            <person name="Vollmers J."/>
            <person name="Rivas-Marin E."/>
            <person name="Kohn T."/>
            <person name="Peeters S.H."/>
            <person name="Heuer A."/>
            <person name="Rast P."/>
            <person name="Oberbeckmann S."/>
            <person name="Bunk B."/>
            <person name="Jeske O."/>
            <person name="Meyerdierks A."/>
            <person name="Storesund J.E."/>
            <person name="Kallscheuer N."/>
            <person name="Luecker S."/>
            <person name="Lage O.M."/>
            <person name="Pohl T."/>
            <person name="Merkel B.J."/>
            <person name="Hornburger P."/>
            <person name="Mueller R.-W."/>
            <person name="Bruemmer F."/>
            <person name="Labrenz M."/>
            <person name="Spormann A.M."/>
            <person name="Op den Camp H."/>
            <person name="Overmann J."/>
            <person name="Amann R."/>
            <person name="Jetten M.S.M."/>
            <person name="Mascher T."/>
            <person name="Medema M.H."/>
            <person name="Devos D.P."/>
            <person name="Kaster A.-K."/>
            <person name="Ovreas L."/>
            <person name="Rohde M."/>
            <person name="Galperin M.Y."/>
            <person name="Jogler C."/>
        </authorList>
    </citation>
    <scope>NUCLEOTIDE SEQUENCE [LARGE SCALE GENOMIC DNA]</scope>
    <source>
        <strain evidence="3 4">K22_7</strain>
    </source>
</reference>
<dbReference type="AlphaFoldDB" id="A0A517NJB5"/>
<evidence type="ECO:0000259" key="2">
    <source>
        <dbReference type="PROSITE" id="PS00745"/>
    </source>
</evidence>
<dbReference type="GO" id="GO:0016150">
    <property type="term" value="F:translation release factor activity, codon nonspecific"/>
    <property type="evidence" value="ECO:0007669"/>
    <property type="project" value="TreeGrafter"/>
</dbReference>
<dbReference type="PROSITE" id="PS00745">
    <property type="entry name" value="RF_PROK_I"/>
    <property type="match status" value="1"/>
</dbReference>
<dbReference type="InterPro" id="IPR052104">
    <property type="entry name" value="Mito_Release_Factor_mL62"/>
</dbReference>
<dbReference type="SUPFAM" id="SSF110916">
    <property type="entry name" value="Peptidyl-tRNA hydrolase domain-like"/>
    <property type="match status" value="1"/>
</dbReference>
<dbReference type="GO" id="GO:0004045">
    <property type="term" value="F:peptidyl-tRNA hydrolase activity"/>
    <property type="evidence" value="ECO:0007669"/>
    <property type="project" value="UniProtKB-EC"/>
</dbReference>
<dbReference type="KEGG" id="rlc:K227x_56430"/>
<dbReference type="Pfam" id="PF00472">
    <property type="entry name" value="RF-1"/>
    <property type="match status" value="1"/>
</dbReference>
<dbReference type="PANTHER" id="PTHR11075">
    <property type="entry name" value="PEPTIDE CHAIN RELEASE FACTOR"/>
    <property type="match status" value="1"/>
</dbReference>
<dbReference type="PANTHER" id="PTHR11075:SF54">
    <property type="entry name" value="LARGE RIBOSOMAL SUBUNIT PROTEIN ML62"/>
    <property type="match status" value="1"/>
</dbReference>
<protein>
    <submittedName>
        <fullName evidence="3">Peptidyl-tRNA hydrolase ArfB</fullName>
        <ecNumber evidence="3">3.1.1.29</ecNumber>
    </submittedName>
</protein>
<dbReference type="Proteomes" id="UP000318538">
    <property type="component" value="Chromosome"/>
</dbReference>
<proteinExistence type="predicted"/>
<feature type="domain" description="Prokaryotic-type class I peptide chain release factors" evidence="2">
    <location>
        <begin position="23"/>
        <end position="39"/>
    </location>
</feature>
<dbReference type="NCBIfam" id="NF006718">
    <property type="entry name" value="PRK09256.1"/>
    <property type="match status" value="1"/>
</dbReference>
<dbReference type="Gene3D" id="3.30.160.20">
    <property type="match status" value="1"/>
</dbReference>
<evidence type="ECO:0000313" key="4">
    <source>
        <dbReference type="Proteomes" id="UP000318538"/>
    </source>
</evidence>
<keyword evidence="3" id="KW-0378">Hydrolase</keyword>
<gene>
    <name evidence="3" type="primary">arfB</name>
    <name evidence="3" type="ORF">K227x_56430</name>
</gene>
<feature type="region of interest" description="Disordered" evidence="1">
    <location>
        <begin position="102"/>
        <end position="143"/>
    </location>
</feature>
<dbReference type="InterPro" id="IPR000352">
    <property type="entry name" value="Pep_chain_release_fac_I"/>
</dbReference>
<dbReference type="RefSeq" id="WP_145174868.1">
    <property type="nucleotide sequence ID" value="NZ_CP036525.1"/>
</dbReference>
<evidence type="ECO:0000256" key="1">
    <source>
        <dbReference type="SAM" id="MobiDB-lite"/>
    </source>
</evidence>
<sequence>MADLYVNQRLSISAKEIAISTARSSGPGGQNVNKVNSKVTLHWSPSECANFDPGWRRRFVARQANRINREGQLVLHSEKYRDQGRNLADVRQKLIDLLLDCQDAPTPRKATRPTRASQRRRMDQKTRTSQKKRGRGGSWGADS</sequence>
<dbReference type="OrthoDB" id="9815709at2"/>
<keyword evidence="4" id="KW-1185">Reference proteome</keyword>
<name>A0A517NJB5_9BACT</name>
<evidence type="ECO:0000313" key="3">
    <source>
        <dbReference type="EMBL" id="QDT07218.1"/>
    </source>
</evidence>
<dbReference type="EC" id="3.1.1.29" evidence="3"/>
<accession>A0A517NJB5</accession>
<organism evidence="3 4">
    <name type="scientific">Rubripirellula lacrimiformis</name>
    <dbReference type="NCBI Taxonomy" id="1930273"/>
    <lineage>
        <taxon>Bacteria</taxon>
        <taxon>Pseudomonadati</taxon>
        <taxon>Planctomycetota</taxon>
        <taxon>Planctomycetia</taxon>
        <taxon>Pirellulales</taxon>
        <taxon>Pirellulaceae</taxon>
        <taxon>Rubripirellula</taxon>
    </lineage>
</organism>
<dbReference type="EMBL" id="CP036525">
    <property type="protein sequence ID" value="QDT07218.1"/>
    <property type="molecule type" value="Genomic_DNA"/>
</dbReference>